<accession>A0ACA9ASJ8</accession>
<proteinExistence type="predicted"/>
<protein>
    <submittedName>
        <fullName evidence="1">Uncharacterized protein</fullName>
    </submittedName>
</protein>
<name>A0ACA9ASJ8_9CAUD</name>
<dbReference type="Proteomes" id="UP000545774">
    <property type="component" value="Unassembled WGS sequence"/>
</dbReference>
<evidence type="ECO:0000313" key="1">
    <source>
        <dbReference type="EMBL" id="CAD0299595.1"/>
    </source>
</evidence>
<dbReference type="EMBL" id="CAJDKB010000002">
    <property type="protein sequence ID" value="CAD0299595.1"/>
    <property type="molecule type" value="Genomic_DNA"/>
</dbReference>
<organism evidence="1 2">
    <name type="scientific">Enterococcus phage vB_EhiS_268</name>
    <dbReference type="NCBI Taxonomy" id="2736817"/>
    <lineage>
        <taxon>Viruses</taxon>
        <taxon>Duplodnaviria</taxon>
        <taxon>Heunggongvirae</taxon>
        <taxon>Uroviricota</taxon>
        <taxon>Caudoviricetes</taxon>
        <taxon>Delfunavirus</taxon>
        <taxon>Delfunavirus v268</taxon>
    </lineage>
</organism>
<evidence type="ECO:0000313" key="2">
    <source>
        <dbReference type="Proteomes" id="UP000545774"/>
    </source>
</evidence>
<reference evidence="1" key="1">
    <citation type="submission" date="2020-07" db="EMBL/GenBank/DDBJ databases">
        <authorList>
            <person name="Ladero V."/>
        </authorList>
    </citation>
    <scope>NUCLEOTIDE SEQUENCE</scope>
</reference>
<comment type="caution">
    <text evidence="1">The sequence shown here is derived from an EMBL/GenBank/DDBJ whole genome shotgun (WGS) entry which is preliminary data.</text>
</comment>
<sequence length="63" mass="7222">MPAPKPVLVKDLSTGQTRKFKSQFAADEFYGKKRGYFKDVKTKLGGRNRSFEITEAPKEEKIK</sequence>
<keyword evidence="2" id="KW-1185">Reference proteome</keyword>